<organism evidence="2 3">
    <name type="scientific">Austropuccinia psidii MF-1</name>
    <dbReference type="NCBI Taxonomy" id="1389203"/>
    <lineage>
        <taxon>Eukaryota</taxon>
        <taxon>Fungi</taxon>
        <taxon>Dikarya</taxon>
        <taxon>Basidiomycota</taxon>
        <taxon>Pucciniomycotina</taxon>
        <taxon>Pucciniomycetes</taxon>
        <taxon>Pucciniales</taxon>
        <taxon>Sphaerophragmiaceae</taxon>
        <taxon>Austropuccinia</taxon>
    </lineage>
</organism>
<gene>
    <name evidence="2" type="ORF">O181_079239</name>
</gene>
<evidence type="ECO:0000313" key="2">
    <source>
        <dbReference type="EMBL" id="MBW0539524.1"/>
    </source>
</evidence>
<reference evidence="2" key="1">
    <citation type="submission" date="2021-03" db="EMBL/GenBank/DDBJ databases">
        <title>Draft genome sequence of rust myrtle Austropuccinia psidii MF-1, a brazilian biotype.</title>
        <authorList>
            <person name="Quecine M.C."/>
            <person name="Pachon D.M.R."/>
            <person name="Bonatelli M.L."/>
            <person name="Correr F.H."/>
            <person name="Franceschini L.M."/>
            <person name="Leite T.F."/>
            <person name="Margarido G.R.A."/>
            <person name="Almeida C.A."/>
            <person name="Ferrarezi J.A."/>
            <person name="Labate C.A."/>
        </authorList>
    </citation>
    <scope>NUCLEOTIDE SEQUENCE</scope>
    <source>
        <strain evidence="2">MF-1</strain>
    </source>
</reference>
<dbReference type="EMBL" id="AVOT02044162">
    <property type="protein sequence ID" value="MBW0539524.1"/>
    <property type="molecule type" value="Genomic_DNA"/>
</dbReference>
<feature type="region of interest" description="Disordered" evidence="1">
    <location>
        <begin position="1"/>
        <end position="78"/>
    </location>
</feature>
<accession>A0A9Q3FIH5</accession>
<feature type="compositionally biased region" description="Acidic residues" evidence="1">
    <location>
        <begin position="45"/>
        <end position="59"/>
    </location>
</feature>
<evidence type="ECO:0000313" key="3">
    <source>
        <dbReference type="Proteomes" id="UP000765509"/>
    </source>
</evidence>
<proteinExistence type="predicted"/>
<dbReference type="Proteomes" id="UP000765509">
    <property type="component" value="Unassembled WGS sequence"/>
</dbReference>
<evidence type="ECO:0000256" key="1">
    <source>
        <dbReference type="SAM" id="MobiDB-lite"/>
    </source>
</evidence>
<feature type="compositionally biased region" description="Basic and acidic residues" evidence="1">
    <location>
        <begin position="1"/>
        <end position="18"/>
    </location>
</feature>
<dbReference type="AlphaFoldDB" id="A0A9Q3FIH5"/>
<feature type="compositionally biased region" description="Basic and acidic residues" evidence="1">
    <location>
        <begin position="64"/>
        <end position="78"/>
    </location>
</feature>
<feature type="compositionally biased region" description="Polar residues" evidence="1">
    <location>
        <begin position="19"/>
        <end position="32"/>
    </location>
</feature>
<sequence length="146" mass="16634">MKDKPKKRVAEMTKKENSFHNGGSTNHYSNNCPKAKKKVYYIEQVPEEESPTEDSESDSMGDAIGEHSNNDQDPKEEFLVQYQEETQLEVHDIQLEAGMPQETENKNLCKNTKDEQTFLVTPIKGMAYIHGIAPKMTTTLTMINTH</sequence>
<name>A0A9Q3FIH5_9BASI</name>
<protein>
    <submittedName>
        <fullName evidence="2">Uncharacterized protein</fullName>
    </submittedName>
</protein>
<comment type="caution">
    <text evidence="2">The sequence shown here is derived from an EMBL/GenBank/DDBJ whole genome shotgun (WGS) entry which is preliminary data.</text>
</comment>
<keyword evidence="3" id="KW-1185">Reference proteome</keyword>